<dbReference type="Proteomes" id="UP001071777">
    <property type="component" value="Unassembled WGS sequence"/>
</dbReference>
<evidence type="ECO:0000256" key="1">
    <source>
        <dbReference type="SAM" id="MobiDB-lite"/>
    </source>
</evidence>
<accession>A0ABQ8P8D4</accession>
<proteinExistence type="predicted"/>
<organism evidence="3 4">
    <name type="scientific">Cryptosporidium canis</name>
    <dbReference type="NCBI Taxonomy" id="195482"/>
    <lineage>
        <taxon>Eukaryota</taxon>
        <taxon>Sar</taxon>
        <taxon>Alveolata</taxon>
        <taxon>Apicomplexa</taxon>
        <taxon>Conoidasida</taxon>
        <taxon>Coccidia</taxon>
        <taxon>Eucoccidiorida</taxon>
        <taxon>Eimeriorina</taxon>
        <taxon>Cryptosporidiidae</taxon>
        <taxon>Cryptosporidium</taxon>
    </lineage>
</organism>
<keyword evidence="2" id="KW-0732">Signal</keyword>
<feature type="signal peptide" evidence="2">
    <location>
        <begin position="1"/>
        <end position="16"/>
    </location>
</feature>
<gene>
    <name evidence="3" type="ORF">OJ252_2371</name>
</gene>
<keyword evidence="4" id="KW-1185">Reference proteome</keyword>
<protein>
    <recommendedName>
        <fullName evidence="5">Signal peptide-containing protein</fullName>
    </recommendedName>
</protein>
<comment type="caution">
    <text evidence="3">The sequence shown here is derived from an EMBL/GenBank/DDBJ whole genome shotgun (WGS) entry which is preliminary data.</text>
</comment>
<feature type="region of interest" description="Disordered" evidence="1">
    <location>
        <begin position="59"/>
        <end position="90"/>
    </location>
</feature>
<sequence>MLILIFVTILLQLVIGKPLVILLFPDEYSIKSLKSGNQLKNLDSLSSSHFNMVDSNESTILTKERNSPNNSHTKSMLVSDQESDSSNESNISENADYIRITSMEKTNIFVPLSIETRATNAFLSAGNKKSNTHMYKSELIKNKESDLLKHNGLNKIRNKGKEEKIKNKNECRNKRSTFCCCLRTEPIKKDTITNGEKYLESISTTEDKSKNVPHDHTQKIPEKRIEHTEKNDNINIAPPKKTIYKTPPLATPNVDDIQHKSSCGKSLEEIYKIFERRSDVKIPKFNNSMDLSFLSKSFEDKEITVSGQTHVDPTESTNKAISEIISDTLSWYEMYKLSKLKRLECATKDSYLK</sequence>
<name>A0ABQ8P8D4_9CRYT</name>
<dbReference type="EMBL" id="JAPCXB010000089">
    <property type="protein sequence ID" value="KAJ1608931.1"/>
    <property type="molecule type" value="Genomic_DNA"/>
</dbReference>
<feature type="chain" id="PRO_5045749898" description="Signal peptide-containing protein" evidence="2">
    <location>
        <begin position="17"/>
        <end position="353"/>
    </location>
</feature>
<reference evidence="3" key="1">
    <citation type="submission" date="2022-10" db="EMBL/GenBank/DDBJ databases">
        <title>Adaptive evolution leads to modifications in subtelomeric GC content in a zoonotic Cryptosporidium species.</title>
        <authorList>
            <person name="Li J."/>
            <person name="Feng Y."/>
            <person name="Xiao L."/>
        </authorList>
    </citation>
    <scope>NUCLEOTIDE SEQUENCE</scope>
    <source>
        <strain evidence="3">25894</strain>
    </source>
</reference>
<evidence type="ECO:0000256" key="2">
    <source>
        <dbReference type="SAM" id="SignalP"/>
    </source>
</evidence>
<evidence type="ECO:0000313" key="4">
    <source>
        <dbReference type="Proteomes" id="UP001071777"/>
    </source>
</evidence>
<evidence type="ECO:0000313" key="3">
    <source>
        <dbReference type="EMBL" id="KAJ1608931.1"/>
    </source>
</evidence>
<feature type="compositionally biased region" description="Polar residues" evidence="1">
    <location>
        <begin position="59"/>
        <end position="78"/>
    </location>
</feature>
<evidence type="ECO:0008006" key="5">
    <source>
        <dbReference type="Google" id="ProtNLM"/>
    </source>
</evidence>